<feature type="compositionally biased region" description="Basic and acidic residues" evidence="1">
    <location>
        <begin position="1"/>
        <end position="14"/>
    </location>
</feature>
<name>A0ABC9FSL2_9POAL</name>
<feature type="compositionally biased region" description="Basic residues" evidence="1">
    <location>
        <begin position="93"/>
        <end position="104"/>
    </location>
</feature>
<feature type="region of interest" description="Disordered" evidence="1">
    <location>
        <begin position="1"/>
        <end position="44"/>
    </location>
</feature>
<dbReference type="AlphaFoldDB" id="A0ABC9FSL2"/>
<dbReference type="Proteomes" id="UP001497457">
    <property type="component" value="Chromosome 7b"/>
</dbReference>
<sequence>MDDIGAGERGRKGDASLTPPRGLPSSSPSSSSPSPSGSGLALPLLPSPPCAAAAVLALPASRDPAAGSPGAGFLAAARLAGGMDGGGEPLLVRRSKDKKKKKRPAAAAHAERDSGAGGRFRSLLRDYNDLLEETEAKKKMLVSANQTKLALAAEVKFLRRKYGSFVKANSQKTHYKLKKKARYIPSPLGRASAFADHDVSGTAGPSSSKNPNFDLNQGSLVSDEGNDYQGHRGHLEPDNFDQVGVDEEMMATDVKLSVCRDTGNSQASDDKRTIPWQDRLALKA</sequence>
<feature type="region of interest" description="Disordered" evidence="1">
    <location>
        <begin position="195"/>
        <end position="240"/>
    </location>
</feature>
<accession>A0ABC9FSL2</accession>
<organism evidence="2 3">
    <name type="scientific">Urochloa decumbens</name>
    <dbReference type="NCBI Taxonomy" id="240449"/>
    <lineage>
        <taxon>Eukaryota</taxon>
        <taxon>Viridiplantae</taxon>
        <taxon>Streptophyta</taxon>
        <taxon>Embryophyta</taxon>
        <taxon>Tracheophyta</taxon>
        <taxon>Spermatophyta</taxon>
        <taxon>Magnoliopsida</taxon>
        <taxon>Liliopsida</taxon>
        <taxon>Poales</taxon>
        <taxon>Poaceae</taxon>
        <taxon>PACMAD clade</taxon>
        <taxon>Panicoideae</taxon>
        <taxon>Panicodae</taxon>
        <taxon>Paniceae</taxon>
        <taxon>Melinidinae</taxon>
        <taxon>Urochloa</taxon>
    </lineage>
</organism>
<evidence type="ECO:0000256" key="1">
    <source>
        <dbReference type="SAM" id="MobiDB-lite"/>
    </source>
</evidence>
<dbReference type="EMBL" id="OZ075117">
    <property type="protein sequence ID" value="CAL5081488.1"/>
    <property type="molecule type" value="Genomic_DNA"/>
</dbReference>
<gene>
    <name evidence="2" type="ORF">URODEC1_LOCUS108668</name>
</gene>
<dbReference type="PANTHER" id="PTHR34807:SF16">
    <property type="entry name" value="OS09G0421500 PROTEIN"/>
    <property type="match status" value="1"/>
</dbReference>
<feature type="region of interest" description="Disordered" evidence="1">
    <location>
        <begin position="81"/>
        <end position="119"/>
    </location>
</feature>
<reference evidence="2" key="1">
    <citation type="submission" date="2024-10" db="EMBL/GenBank/DDBJ databases">
        <authorList>
            <person name="Ryan C."/>
        </authorList>
    </citation>
    <scope>NUCLEOTIDE SEQUENCE [LARGE SCALE GENOMIC DNA]</scope>
</reference>
<evidence type="ECO:0000313" key="2">
    <source>
        <dbReference type="EMBL" id="CAL5081488.1"/>
    </source>
</evidence>
<feature type="compositionally biased region" description="Polar residues" evidence="1">
    <location>
        <begin position="203"/>
        <end position="220"/>
    </location>
</feature>
<proteinExistence type="predicted"/>
<protein>
    <submittedName>
        <fullName evidence="2">Uncharacterized protein</fullName>
    </submittedName>
</protein>
<evidence type="ECO:0000313" key="3">
    <source>
        <dbReference type="Proteomes" id="UP001497457"/>
    </source>
</evidence>
<keyword evidence="3" id="KW-1185">Reference proteome</keyword>
<dbReference type="PANTHER" id="PTHR34807">
    <property type="entry name" value="OS08G0270800 PROTEIN"/>
    <property type="match status" value="1"/>
</dbReference>
<feature type="compositionally biased region" description="Low complexity" evidence="1">
    <location>
        <begin position="16"/>
        <end position="44"/>
    </location>
</feature>